<feature type="transmembrane region" description="Helical" evidence="7">
    <location>
        <begin position="111"/>
        <end position="133"/>
    </location>
</feature>
<dbReference type="PROSITE" id="PS50928">
    <property type="entry name" value="ABC_TM1"/>
    <property type="match status" value="1"/>
</dbReference>
<dbReference type="RefSeq" id="WP_014586593.1">
    <property type="nucleotide sequence ID" value="NC_017527.1"/>
</dbReference>
<feature type="transmembrane region" description="Helical" evidence="7">
    <location>
        <begin position="19"/>
        <end position="38"/>
    </location>
</feature>
<keyword evidence="2 7" id="KW-0813">Transport</keyword>
<dbReference type="EMBL" id="CP003117">
    <property type="protein sequence ID" value="AET64408.1"/>
    <property type="molecule type" value="Genomic_DNA"/>
</dbReference>
<keyword evidence="3" id="KW-1003">Cell membrane</keyword>
<evidence type="ECO:0000256" key="3">
    <source>
        <dbReference type="ARBA" id="ARBA00022475"/>
    </source>
</evidence>
<gene>
    <name evidence="9" type="ordered locus">Mhar_1039</name>
</gene>
<comment type="similarity">
    <text evidence="7">Belongs to the binding-protein-dependent transport system permease family.</text>
</comment>
<feature type="transmembrane region" description="Helical" evidence="7">
    <location>
        <begin position="78"/>
        <end position="104"/>
    </location>
</feature>
<feature type="domain" description="ABC transmembrane type-1" evidence="8">
    <location>
        <begin position="76"/>
        <end position="267"/>
    </location>
</feature>
<dbReference type="InterPro" id="IPR000515">
    <property type="entry name" value="MetI-like"/>
</dbReference>
<keyword evidence="10" id="KW-1185">Reference proteome</keyword>
<evidence type="ECO:0000259" key="8">
    <source>
        <dbReference type="PROSITE" id="PS50928"/>
    </source>
</evidence>
<evidence type="ECO:0000256" key="7">
    <source>
        <dbReference type="RuleBase" id="RU363032"/>
    </source>
</evidence>
<dbReference type="Gene3D" id="1.10.3720.10">
    <property type="entry name" value="MetI-like"/>
    <property type="match status" value="1"/>
</dbReference>
<evidence type="ECO:0000313" key="9">
    <source>
        <dbReference type="EMBL" id="AET64408.1"/>
    </source>
</evidence>
<dbReference type="PANTHER" id="PTHR43386:SF1">
    <property type="entry name" value="D,D-DIPEPTIDE TRANSPORT SYSTEM PERMEASE PROTEIN DDPC-RELATED"/>
    <property type="match status" value="1"/>
</dbReference>
<evidence type="ECO:0000313" key="10">
    <source>
        <dbReference type="Proteomes" id="UP000005877"/>
    </source>
</evidence>
<dbReference type="Proteomes" id="UP000005877">
    <property type="component" value="Chromosome"/>
</dbReference>
<dbReference type="GO" id="GO:0005886">
    <property type="term" value="C:plasma membrane"/>
    <property type="evidence" value="ECO:0007669"/>
    <property type="project" value="UniProtKB-SubCell"/>
</dbReference>
<sequence>MVIPGPFGRAGAVASPMRWIGVLLLTGFLAAAILAPVISPADPRARFDPYQPPSWSRPLGTNDMGNDLLSELLHGSRISISVGFGAALLATLLGTMVGLVAGYYRGWADEVLMGLTDVVLMIPQIPLIITLAAFLRPSFWMIALLMGLLWWPSMARVVRSRAIQVREMSFVEAARCLGFPHRHIILTDVLPNTVHVILPKFMLTVASAMIAEASISFLGLVDPTARSWGTTISFAFARGGFINGYWWWYLPPGICITLFVLSLVLMSMDLEKEEVHAGMKG</sequence>
<organism evidence="9 10">
    <name type="scientific">Methanothrix harundinacea (strain 6Ac)</name>
    <name type="common">Methanosaeta harundinacea</name>
    <dbReference type="NCBI Taxonomy" id="1110509"/>
    <lineage>
        <taxon>Archaea</taxon>
        <taxon>Methanobacteriati</taxon>
        <taxon>Methanobacteriota</taxon>
        <taxon>Stenosarchaea group</taxon>
        <taxon>Methanomicrobia</taxon>
        <taxon>Methanotrichales</taxon>
        <taxon>Methanotrichaceae</taxon>
        <taxon>Methanothrix</taxon>
    </lineage>
</organism>
<dbReference type="Pfam" id="PF00528">
    <property type="entry name" value="BPD_transp_1"/>
    <property type="match status" value="1"/>
</dbReference>
<feature type="transmembrane region" description="Helical" evidence="7">
    <location>
        <begin position="139"/>
        <end position="158"/>
    </location>
</feature>
<feature type="transmembrane region" description="Helical" evidence="7">
    <location>
        <begin position="246"/>
        <end position="266"/>
    </location>
</feature>
<dbReference type="GeneID" id="12510208"/>
<evidence type="ECO:0000256" key="6">
    <source>
        <dbReference type="ARBA" id="ARBA00023136"/>
    </source>
</evidence>
<comment type="subcellular location">
    <subcellularLocation>
        <location evidence="1 7">Cell membrane</location>
        <topology evidence="1 7">Multi-pass membrane protein</topology>
    </subcellularLocation>
</comment>
<keyword evidence="5 7" id="KW-1133">Transmembrane helix</keyword>
<dbReference type="SUPFAM" id="SSF161098">
    <property type="entry name" value="MetI-like"/>
    <property type="match status" value="1"/>
</dbReference>
<evidence type="ECO:0000256" key="5">
    <source>
        <dbReference type="ARBA" id="ARBA00022989"/>
    </source>
</evidence>
<accession>G7WM33</accession>
<dbReference type="InterPro" id="IPR035906">
    <property type="entry name" value="MetI-like_sf"/>
</dbReference>
<keyword evidence="4 7" id="KW-0812">Transmembrane</keyword>
<evidence type="ECO:0000256" key="4">
    <source>
        <dbReference type="ARBA" id="ARBA00022692"/>
    </source>
</evidence>
<dbReference type="STRING" id="1110509.Mhar_1039"/>
<dbReference type="HOGENOM" id="CLU_028518_8_0_2"/>
<dbReference type="PANTHER" id="PTHR43386">
    <property type="entry name" value="OLIGOPEPTIDE TRANSPORT SYSTEM PERMEASE PROTEIN APPC"/>
    <property type="match status" value="1"/>
</dbReference>
<dbReference type="PATRIC" id="fig|1110509.7.peg.1159"/>
<dbReference type="KEGG" id="mhi:Mhar_1039"/>
<proteinExistence type="inferred from homology"/>
<name>G7WM33_METH6</name>
<reference evidence="9 10" key="1">
    <citation type="journal article" date="2012" name="PLoS ONE">
        <title>The genome characteristics and predicted function of methyl-group oxidation pathway in the obligate aceticlastic methanogens, Methanosaeta spp.</title>
        <authorList>
            <person name="Zhu J."/>
            <person name="Zheng H."/>
            <person name="Ai G."/>
            <person name="Zhang G."/>
            <person name="Liu D."/>
            <person name="Liu X."/>
            <person name="Dong X."/>
        </authorList>
    </citation>
    <scope>NUCLEOTIDE SEQUENCE [LARGE SCALE GENOMIC DNA]</scope>
    <source>
        <strain evidence="9 10">6Ac</strain>
    </source>
</reference>
<keyword evidence="6 7" id="KW-0472">Membrane</keyword>
<dbReference type="GO" id="GO:0055085">
    <property type="term" value="P:transmembrane transport"/>
    <property type="evidence" value="ECO:0007669"/>
    <property type="project" value="InterPro"/>
</dbReference>
<dbReference type="AlphaFoldDB" id="G7WM33"/>
<dbReference type="InterPro" id="IPR050366">
    <property type="entry name" value="BP-dependent_transpt_permease"/>
</dbReference>
<evidence type="ECO:0000256" key="1">
    <source>
        <dbReference type="ARBA" id="ARBA00004651"/>
    </source>
</evidence>
<dbReference type="CDD" id="cd06261">
    <property type="entry name" value="TM_PBP2"/>
    <property type="match status" value="1"/>
</dbReference>
<protein>
    <submittedName>
        <fullName evidence="9">Oligopeptide ABC transporter, permease protein</fullName>
    </submittedName>
</protein>
<evidence type="ECO:0000256" key="2">
    <source>
        <dbReference type="ARBA" id="ARBA00022448"/>
    </source>
</evidence>